<protein>
    <submittedName>
        <fullName evidence="1">Uncharacterized protein</fullName>
    </submittedName>
</protein>
<evidence type="ECO:0000313" key="1">
    <source>
        <dbReference type="EMBL" id="KAJ7367483.1"/>
    </source>
</evidence>
<gene>
    <name evidence="1" type="ORF">DFH08DRAFT_678025</name>
</gene>
<dbReference type="EMBL" id="JARIHO010000001">
    <property type="protein sequence ID" value="KAJ7367483.1"/>
    <property type="molecule type" value="Genomic_DNA"/>
</dbReference>
<comment type="caution">
    <text evidence="1">The sequence shown here is derived from an EMBL/GenBank/DDBJ whole genome shotgun (WGS) entry which is preliminary data.</text>
</comment>
<dbReference type="AlphaFoldDB" id="A0AAD7ASY9"/>
<evidence type="ECO:0000313" key="2">
    <source>
        <dbReference type="Proteomes" id="UP001218218"/>
    </source>
</evidence>
<name>A0AAD7ASY9_9AGAR</name>
<organism evidence="1 2">
    <name type="scientific">Mycena albidolilacea</name>
    <dbReference type="NCBI Taxonomy" id="1033008"/>
    <lineage>
        <taxon>Eukaryota</taxon>
        <taxon>Fungi</taxon>
        <taxon>Dikarya</taxon>
        <taxon>Basidiomycota</taxon>
        <taxon>Agaricomycotina</taxon>
        <taxon>Agaricomycetes</taxon>
        <taxon>Agaricomycetidae</taxon>
        <taxon>Agaricales</taxon>
        <taxon>Marasmiineae</taxon>
        <taxon>Mycenaceae</taxon>
        <taxon>Mycena</taxon>
    </lineage>
</organism>
<dbReference type="Pfam" id="PF04910">
    <property type="entry name" value="Tcf25"/>
    <property type="match status" value="1"/>
</dbReference>
<feature type="non-terminal residue" evidence="1">
    <location>
        <position position="1"/>
    </location>
</feature>
<dbReference type="Proteomes" id="UP001218218">
    <property type="component" value="Unassembled WGS sequence"/>
</dbReference>
<accession>A0AAD7ASY9</accession>
<proteinExistence type="predicted"/>
<sequence>REGLSLRALSDEELNDKLAHHASWDPARDEKWWTVEFTKKQYKSVTLAFMKIVYSGGSPNGFYGLLQKFPWHEDTLL</sequence>
<reference evidence="1" key="1">
    <citation type="submission" date="2023-03" db="EMBL/GenBank/DDBJ databases">
        <title>Massive genome expansion in bonnet fungi (Mycena s.s.) driven by repeated elements and novel gene families across ecological guilds.</title>
        <authorList>
            <consortium name="Lawrence Berkeley National Laboratory"/>
            <person name="Harder C.B."/>
            <person name="Miyauchi S."/>
            <person name="Viragh M."/>
            <person name="Kuo A."/>
            <person name="Thoen E."/>
            <person name="Andreopoulos B."/>
            <person name="Lu D."/>
            <person name="Skrede I."/>
            <person name="Drula E."/>
            <person name="Henrissat B."/>
            <person name="Morin E."/>
            <person name="Kohler A."/>
            <person name="Barry K."/>
            <person name="LaButti K."/>
            <person name="Morin E."/>
            <person name="Salamov A."/>
            <person name="Lipzen A."/>
            <person name="Mereny Z."/>
            <person name="Hegedus B."/>
            <person name="Baldrian P."/>
            <person name="Stursova M."/>
            <person name="Weitz H."/>
            <person name="Taylor A."/>
            <person name="Grigoriev I.V."/>
            <person name="Nagy L.G."/>
            <person name="Martin F."/>
            <person name="Kauserud H."/>
        </authorList>
    </citation>
    <scope>NUCLEOTIDE SEQUENCE</scope>
    <source>
        <strain evidence="1">CBHHK002</strain>
    </source>
</reference>
<keyword evidence="2" id="KW-1185">Reference proteome</keyword>
<dbReference type="InterPro" id="IPR006994">
    <property type="entry name" value="TCF25/Rqc1"/>
</dbReference>